<evidence type="ECO:0000259" key="5">
    <source>
        <dbReference type="Pfam" id="PF00384"/>
    </source>
</evidence>
<dbReference type="GO" id="GO:0016020">
    <property type="term" value="C:membrane"/>
    <property type="evidence" value="ECO:0007669"/>
    <property type="project" value="TreeGrafter"/>
</dbReference>
<sequence length="528" mass="58157">MTNSVAEVKQADVIFITGSNTTESHPVIGAQVRQAVKNGTKLIVADPREIDLAQDADVFLKIKPGTSIALSNAMLNVIFEEGLEDKTYIEENTEGIEELKKVVQKYTPEMAGEICGVKPEDIRAAARLYGQGVRGSILYCMGITQHHNGTESVMSLSNLALATGNLGKEGTGINPLRGQNNVQGACDMGALPNVMPGYQQVTNAEVINKFEKAWNTKLSNNVGLTIPEVMHKAAHGDVKMIYIFGENPMVSDPDTHHVEEALKNSFVVVQDLFLTETAELADVVLPAASFAEKDGTFVNTERRVQRVRKAVNSQGEAKADWMIFMELMNHLGYDKQYKNVEEIFEEIRQVTPQYAGISYDRIEDIGIQWPCPTEDHPGTKFLHTGKPARGAGLFMAVEHVESSELGNEEYPLILTTGRILYQYHTRTMTGKTEGINQMAPESYIEMHPNLAVSLGITNGETVKVKSPRGEVRTKAKVTKIVDENVVFMPFHYFEGAANVLTNGTDLDKYCKIPGLKVTGVKVVKIIAR</sequence>
<evidence type="ECO:0000256" key="1">
    <source>
        <dbReference type="ARBA" id="ARBA00022723"/>
    </source>
</evidence>
<dbReference type="KEGG" id="amt:Amet_4098"/>
<dbReference type="GO" id="GO:0046872">
    <property type="term" value="F:metal ion binding"/>
    <property type="evidence" value="ECO:0007669"/>
    <property type="project" value="UniProtKB-KW"/>
</dbReference>
<gene>
    <name evidence="7" type="ordered locus">Amet_4098</name>
</gene>
<protein>
    <submittedName>
        <fullName evidence="7">Molybdopterin oxidoreductase</fullName>
    </submittedName>
</protein>
<accession>A6TVG1</accession>
<dbReference type="PROSITE" id="PS00490">
    <property type="entry name" value="MOLYBDOPTERIN_PROK_2"/>
    <property type="match status" value="1"/>
</dbReference>
<dbReference type="PANTHER" id="PTHR43105">
    <property type="entry name" value="RESPIRATORY NITRATE REDUCTASE"/>
    <property type="match status" value="1"/>
</dbReference>
<keyword evidence="1" id="KW-0479">Metal-binding</keyword>
<evidence type="ECO:0000256" key="3">
    <source>
        <dbReference type="ARBA" id="ARBA00023004"/>
    </source>
</evidence>
<dbReference type="HOGENOM" id="CLU_000422_13_4_9"/>
<dbReference type="Pfam" id="PF00384">
    <property type="entry name" value="Molybdopterin"/>
    <property type="match status" value="1"/>
</dbReference>
<dbReference type="AlphaFoldDB" id="A6TVG1"/>
<dbReference type="Proteomes" id="UP000001572">
    <property type="component" value="Chromosome"/>
</dbReference>
<dbReference type="Gene3D" id="2.40.40.20">
    <property type="match status" value="1"/>
</dbReference>
<dbReference type="CDD" id="cd02790">
    <property type="entry name" value="MopB_CT_Formate-Dh_H"/>
    <property type="match status" value="1"/>
</dbReference>
<keyword evidence="4" id="KW-0411">Iron-sulfur</keyword>
<dbReference type="InterPro" id="IPR050123">
    <property type="entry name" value="Prok_molybdopt-oxidoreductase"/>
</dbReference>
<dbReference type="SUPFAM" id="SSF50692">
    <property type="entry name" value="ADC-like"/>
    <property type="match status" value="1"/>
</dbReference>
<feature type="domain" description="Molybdopterin oxidoreductase" evidence="5">
    <location>
        <begin position="1"/>
        <end position="328"/>
    </location>
</feature>
<evidence type="ECO:0000313" key="8">
    <source>
        <dbReference type="Proteomes" id="UP000001572"/>
    </source>
</evidence>
<dbReference type="Gene3D" id="3.40.50.740">
    <property type="match status" value="1"/>
</dbReference>
<dbReference type="STRING" id="293826.Amet_4098"/>
<feature type="domain" description="Molybdopterin dinucleotide-binding" evidence="6">
    <location>
        <begin position="412"/>
        <end position="518"/>
    </location>
</feature>
<dbReference type="GO" id="GO:0051536">
    <property type="term" value="F:iron-sulfur cluster binding"/>
    <property type="evidence" value="ECO:0007669"/>
    <property type="project" value="UniProtKB-KW"/>
</dbReference>
<keyword evidence="3" id="KW-0408">Iron</keyword>
<name>A6TVG1_ALKMQ</name>
<evidence type="ECO:0000256" key="4">
    <source>
        <dbReference type="ARBA" id="ARBA00023014"/>
    </source>
</evidence>
<dbReference type="GO" id="GO:0022904">
    <property type="term" value="P:respiratory electron transport chain"/>
    <property type="evidence" value="ECO:0007669"/>
    <property type="project" value="TreeGrafter"/>
</dbReference>
<keyword evidence="2" id="KW-0560">Oxidoreductase</keyword>
<dbReference type="GO" id="GO:0043546">
    <property type="term" value="F:molybdopterin cofactor binding"/>
    <property type="evidence" value="ECO:0007669"/>
    <property type="project" value="InterPro"/>
</dbReference>
<proteinExistence type="predicted"/>
<dbReference type="InterPro" id="IPR041925">
    <property type="entry name" value="CT_Formate-Dh_H"/>
</dbReference>
<organism evidence="7 8">
    <name type="scientific">Alkaliphilus metalliredigens (strain QYMF)</name>
    <dbReference type="NCBI Taxonomy" id="293826"/>
    <lineage>
        <taxon>Bacteria</taxon>
        <taxon>Bacillati</taxon>
        <taxon>Bacillota</taxon>
        <taxon>Clostridia</taxon>
        <taxon>Peptostreptococcales</taxon>
        <taxon>Natronincolaceae</taxon>
        <taxon>Alkaliphilus</taxon>
    </lineage>
</organism>
<evidence type="ECO:0000259" key="6">
    <source>
        <dbReference type="Pfam" id="PF01568"/>
    </source>
</evidence>
<evidence type="ECO:0000313" key="7">
    <source>
        <dbReference type="EMBL" id="ABR50179.1"/>
    </source>
</evidence>
<reference evidence="8" key="1">
    <citation type="journal article" date="2016" name="Genome Announc.">
        <title>Complete genome sequence of Alkaliphilus metalliredigens strain QYMF, an alkaliphilic and metal-reducing bacterium isolated from borax-contaminated leachate ponds.</title>
        <authorList>
            <person name="Hwang C."/>
            <person name="Copeland A."/>
            <person name="Lucas S."/>
            <person name="Lapidus A."/>
            <person name="Barry K."/>
            <person name="Detter J.C."/>
            <person name="Glavina Del Rio T."/>
            <person name="Hammon N."/>
            <person name="Israni S."/>
            <person name="Dalin E."/>
            <person name="Tice H."/>
            <person name="Pitluck S."/>
            <person name="Chertkov O."/>
            <person name="Brettin T."/>
            <person name="Bruce D."/>
            <person name="Han C."/>
            <person name="Schmutz J."/>
            <person name="Larimer F."/>
            <person name="Land M.L."/>
            <person name="Hauser L."/>
            <person name="Kyrpides N."/>
            <person name="Mikhailova N."/>
            <person name="Ye Q."/>
            <person name="Zhou J."/>
            <person name="Richardson P."/>
            <person name="Fields M.W."/>
        </authorList>
    </citation>
    <scope>NUCLEOTIDE SEQUENCE [LARGE SCALE GENOMIC DNA]</scope>
    <source>
        <strain evidence="8">QYMF</strain>
    </source>
</reference>
<dbReference type="PANTHER" id="PTHR43105:SF14">
    <property type="entry name" value="FORMATE DEHYDROGENASE H"/>
    <property type="match status" value="1"/>
</dbReference>
<dbReference type="Gene3D" id="3.40.228.10">
    <property type="entry name" value="Dimethylsulfoxide Reductase, domain 2"/>
    <property type="match status" value="1"/>
</dbReference>
<dbReference type="eggNOG" id="COG3383">
    <property type="taxonomic scope" value="Bacteria"/>
</dbReference>
<dbReference type="PROSITE" id="PS00932">
    <property type="entry name" value="MOLYBDOPTERIN_PROK_3"/>
    <property type="match status" value="1"/>
</dbReference>
<dbReference type="SUPFAM" id="SSF53706">
    <property type="entry name" value="Formate dehydrogenase/DMSO reductase, domains 1-3"/>
    <property type="match status" value="1"/>
</dbReference>
<dbReference type="Pfam" id="PF01568">
    <property type="entry name" value="Molydop_binding"/>
    <property type="match status" value="1"/>
</dbReference>
<dbReference type="InterPro" id="IPR009010">
    <property type="entry name" value="Asp_de-COase-like_dom_sf"/>
</dbReference>
<dbReference type="InterPro" id="IPR006657">
    <property type="entry name" value="MoPterin_dinucl-bd_dom"/>
</dbReference>
<dbReference type="GO" id="GO:0003954">
    <property type="term" value="F:NADH dehydrogenase activity"/>
    <property type="evidence" value="ECO:0007669"/>
    <property type="project" value="TreeGrafter"/>
</dbReference>
<keyword evidence="8" id="KW-1185">Reference proteome</keyword>
<dbReference type="InterPro" id="IPR006655">
    <property type="entry name" value="Mopterin_OxRdtase_prok_CS"/>
</dbReference>
<evidence type="ECO:0000256" key="2">
    <source>
        <dbReference type="ARBA" id="ARBA00023002"/>
    </source>
</evidence>
<dbReference type="EMBL" id="CP000724">
    <property type="protein sequence ID" value="ABR50179.1"/>
    <property type="molecule type" value="Genomic_DNA"/>
</dbReference>
<dbReference type="InterPro" id="IPR006656">
    <property type="entry name" value="Mopterin_OxRdtase"/>
</dbReference>